<evidence type="ECO:0000313" key="1">
    <source>
        <dbReference type="EMBL" id="KAG0432154.1"/>
    </source>
</evidence>
<protein>
    <submittedName>
        <fullName evidence="1">Uncharacterized protein</fullName>
    </submittedName>
</protein>
<sequence length="3982" mass="437214">DSIARLQRSLGSQEEFDKAKQGFVRWLEEAQRSLHSAKEPGGDLATVQEHLAELKVDALRDQLTALGQQTSEATGRLASLQSRWQELINGTNALRSSLQNFQEALKEKPVSGGDLVRIRSLLEQYKEILESLEEELHEAQSYNKALQETEKWLLQMSFPVMAQHSLQVLNRQQTQEQLDKYKGILAEVKQYQSTLDEVKAKGRRLVSRYRKDSPQLEQQVQSQLDNIQESYDALLAGAVQVEARLESALQKFVSYETTLDVCDLLLAELEPKITQLADDTPKTPERTKIKLETCKGLMSQLVNARVQLQEAIQACVEAVSSVSRPSSPELGTMFSMPEQEASIKIRLQDNIEQLEAHVSQLEELLRGFEEAGRQRSALEDWLTEKQSAVSQLAASRLTPQPLLLHSQLRQLEDIKQEVSEKLTAVDALELKSGLPGPSEASLRERLHQLEAQVAQVASMRTAQLETLEEYGSLASQVETRLAAVESSLETTHRPAVADAKQRLQMLNVAQVASMRTAQLETLEEYGSLASQVETRLAAVESSLETTHRPAVADAKQRLQMLNVLLDEVNGIGGNVAELRGKMAVLTKCLEPADKAKCDDQLKCLEGKCEELRKRVLRRTKSLDLIQSGLDGLYSEAASTEQWLREKKSALEQLPNPGYQSTNVEAALQRIKAEQREVENKRAVVQDFEKRIESLSHELDSLDAQQLEQTLGDLRTQFSDLLSLLASRADDLTALLGSACQLDDELEIVRQWLREKEQDLRRIGAPAEDAAELRNRLESVQAMEKEVKSFEEGRLAALVRHGKGLEPSCEPNECAALQKLVQEPVDRVKELRRSLAEKLKQLKELSQLHEEYRKALAAAELLLNEMEASMAGDLLLATCEEVLQEQAAAHTRVRDNGRRLSADLAKMKRLAGKLGPSAGANREVRLLSERKDRLEKMAEERLLSLEEALAELQRRRSALDQTSEELDELCRRMDALGGSLGPAIQDAEVLLTALQKLLSELKDLQGQLERLQGPGPLAESVGRLSERCESALQRGQTQLGRAKQALALRQQYHQLREQVAQVVARLTDTVAVLEKAKKPAAEKLPQYENLLAQVADAEGQLTSAQDKGEAIAQEGSSVDRNTLLGDLASLKSQLGSLRKAIQGLRAQEQTLLAEQQRQLHALEEALQGLRADEALARSRPPLAIQPDSVDAEIRSHQALQQQAETHLAEAQELQEQLFQELPSELLASQAQEALSELSLLRATLPQQLQERSRYLDSARAVRRDYWAQRDTLVDWLDRAEEAVAAAQDGVDFDGLDSRCKELRDVCSETTGYGECLRSLQSLLTQIRPTMDPEACLLPEQELSSLQQRLTALASAARSALDAAQGDLASWATFGRLRDQVEALVAKLEPSDERPDSTRALRRELQALGRLQEDAQRGQALLDQLSEAARSLERRSGPKARGDLPGAQAASLGKRWQTALDELQARKERLAQALAHWEALSQSLARARATMEAREHDLAAMQPRLLDVVASEEALQSLLSQVTSDPLGHQVEDACRKAEPVLSYLDWASQPAASALRSELQALRDRHSQLKKSVEQQLEGVREERAAQAALEEKVTSLRDALLKMNRDIASAPTCADDEEEVERNLQELRDRLSGLDRELQATSRSAHERYGDKPHGVPEAVGQALASVELLSESVLAALEGKEREYKKARTARSDYCLGVKALVEWLRKAQDVLQRKGSSPEHTKESLMALSSELPAVRRDADRRVVQSGQLLAECLGDSEQAQGVRVTVASLGDQLQQVDSWIQERLSEVEDSLEAWARFLELHEAHKAWLERKEAVLAKRQPLNTLAVARQCLSQCQEATRDLPSGQGQLTEMGALVQRIGQSCHVGPLLERLDQAEEGQRGLEGRLVQEQALLMELVEEWEQCERKARDCQAWLERARSSLEAPQLRRKSLRDQLALREKMLADLFSQQTKMAMSLEKLRVHLRGWSSWVPDQNAMVRSCQELSQQLSTLQAGLDTRCQELSACLAQEEQYSQDLLHLRQLLSQSEHRLKLALGALGTTPEERAQNLKLQEALKDEVKKYRQQMAQLQDRIHKLGQRQSPDEHPVRLTVDGSYRPYVRTPRGSARPSREATPEPGQTSSSPYCPGQDLEQALKGSPFLQLPKGSIKVLPPEQERQDGTEEVQLTVETPPARHTVEESVTAKTQSEAGSSKQKRPKTDEKRSRPANAEKREVLEQTSGSAARPTYAEILSGRASPQPSGSIESTSRESPPTRQSPVKPPQREKTVSQVEVEESASTEAEDHRPPSCQDGQLNGSSGELLSPTATMDSKRLTYAQVARMSSPAPCSERAEGIVSGNGAESRERGAVSSPDVSAGQQCSSSEQPPADEVAGRRKAKKKRRGLPEEASTQGGGNDPTSKGQGDASETGQPADLMDGATQDFAGYRSRPRGVEGHQATDGVAPSQVARTSAVLVSTISKGSVGHRQEGQGPRDGQPWQLAETFTSRLPESTRVVTSVRERGGTDAVLASAMENVERLLGTRTWASWQWRSSESGSPSTEPTASQSPFYQGLIDQGTGPQDRLETMWTVRRQERSPSPLPPSALAARGVAERDSSLKGAGEVVGTVREAPVTVGKLHGAVPGDLAVLSDASIDQRLSMLSPSGEEPPEVQVVEHEALTAVEPLSLVSSRVVEDSDVSKTIELKFQEKVQVVHYSFELPSFAEFGQEAPGEFEEAESFSKEEATGVQAGAGTTSVGQEWLRGASTSVADRFGDDVSTWRQGVDDELVVRGFGIGKTSQKDGVQRLNVQETEKATREKVPAGEEVETKALADLETVEPPPRGKKKKGTDDEESGVFGSIGSSPREPSFETFSGRLAAVDTPPALPVRKHKHKHAGHSTDDVFKQIERQFALPLGGKTMSKGDVEHFVTGPSEKQYDVSLLFAKGLAGAPEQKTGAGERPETTPEMQQGMQPESELDGESVATTIVYKITSTSSDSQSVPDDTFVDVQVSRLNFPQSADGSSFFTGKLKPSSPAETLTKQSEGKPVPGEHQPQDRDLDRLRHEKDHVPSGLQEGTEPGKASQRKKKKGKKDVDPIRAAPEETISKQEGEKKLGDQTDQTADPATLSVDTKEPSRETTPGSGTEKLDKEKTGGFLKGIKTAVKKGKKIAVQLLHTSNRDTDRHPRTSESEGHPDVEDQEQAPDPSVASKHAAGKLKKKKKKKKHVKEGPHLVTSVEGETDEDPDLASVPKEYPKQLLPGERENGSLPGEKKPADSETERHLSRTVISTVTTDLLPDDKTRKTPQDLIMATPVGATVPYSIGFFEGSGKLPGESTVQLTAQETPSKDPSTPELLEKPSRKEYPRGATSGTNNLHPLSQVERAVPLKDSRVVTLELLEDWELGPEQPGGSPQATPSPRTEGDQVVSQEAPTEKKKQKPGKSKTMHISNDEALVPLASEPQDVKDTHPVYDRMVLQDVVKKTTYLRDRAEHVMDKPEESSEEPVFLKIKTKKPKGKGVDSVESVAPLPVDQVVTKHTLIVDSIQVLEKPDVKAVPEGSDQEKSPLNQVVAGDPKVLSSDEPLNTQGETPLSVPDSIVKDKPEELSQEPIFLKMKIKKPKVKSPGGEGGTPVTTDMVVAKHIVIQDPVQHPEMPEDIGRDNSSFDQVLAGGSKVPSHEGTPTIPSTVQLTDIQEHAPGSKVEDDVKDEPEPVFLKMKVKKPKGKIPGDAETTTSLPTDQVADKHTPFVVPLLEKPDTTCLPEDISKGKDSIDEDVTCEPKLPGHEETLTIPATKLPTDIDKVTPVRTLDSNRTDKAKEPSLESESPKKGKEPEAATPSDRAVTPSSTDQVVTKHTLIVDHIRMTEIPDDKDFPRDAGQGISPFSQLVSEMVKAPSREGSPGVSAGEKLGDVSEGAPVTLMEEDKVDKPEVSSGDLGFQKTKAKKGVVVDEFKDALSPPADHTRTIHVVDHVQVLKKPDAKDMPKNMGEEASAVNLLMFDSAKTPDRETSPGVAS</sequence>
<name>A0AC60QDH5_IXOPE</name>
<feature type="non-terminal residue" evidence="1">
    <location>
        <position position="3982"/>
    </location>
</feature>
<reference evidence="1 2" key="1">
    <citation type="journal article" date="2020" name="Cell">
        <title>Large-Scale Comparative Analyses of Tick Genomes Elucidate Their Genetic Diversity and Vector Capacities.</title>
        <authorList>
            <consortium name="Tick Genome and Microbiome Consortium (TIGMIC)"/>
            <person name="Jia N."/>
            <person name="Wang J."/>
            <person name="Shi W."/>
            <person name="Du L."/>
            <person name="Sun Y."/>
            <person name="Zhan W."/>
            <person name="Jiang J.F."/>
            <person name="Wang Q."/>
            <person name="Zhang B."/>
            <person name="Ji P."/>
            <person name="Bell-Sakyi L."/>
            <person name="Cui X.M."/>
            <person name="Yuan T.T."/>
            <person name="Jiang B.G."/>
            <person name="Yang W.F."/>
            <person name="Lam T.T."/>
            <person name="Chang Q.C."/>
            <person name="Ding S.J."/>
            <person name="Wang X.J."/>
            <person name="Zhu J.G."/>
            <person name="Ruan X.D."/>
            <person name="Zhao L."/>
            <person name="Wei J.T."/>
            <person name="Ye R.Z."/>
            <person name="Que T.C."/>
            <person name="Du C.H."/>
            <person name="Zhou Y.H."/>
            <person name="Cheng J.X."/>
            <person name="Dai P.F."/>
            <person name="Guo W.B."/>
            <person name="Han X.H."/>
            <person name="Huang E.J."/>
            <person name="Li L.F."/>
            <person name="Wei W."/>
            <person name="Gao Y.C."/>
            <person name="Liu J.Z."/>
            <person name="Shao H.Z."/>
            <person name="Wang X."/>
            <person name="Wang C.C."/>
            <person name="Yang T.C."/>
            <person name="Huo Q.B."/>
            <person name="Li W."/>
            <person name="Chen H.Y."/>
            <person name="Chen S.E."/>
            <person name="Zhou L.G."/>
            <person name="Ni X.B."/>
            <person name="Tian J.H."/>
            <person name="Sheng Y."/>
            <person name="Liu T."/>
            <person name="Pan Y.S."/>
            <person name="Xia L.Y."/>
            <person name="Li J."/>
            <person name="Zhao F."/>
            <person name="Cao W.C."/>
        </authorList>
    </citation>
    <scope>NUCLEOTIDE SEQUENCE [LARGE SCALE GENOMIC DNA]</scope>
    <source>
        <strain evidence="1">Iper-2018</strain>
    </source>
</reference>
<accession>A0AC60QDH5</accession>
<dbReference type="EMBL" id="JABSTQ010009172">
    <property type="protein sequence ID" value="KAG0432154.1"/>
    <property type="molecule type" value="Genomic_DNA"/>
</dbReference>
<feature type="non-terminal residue" evidence="1">
    <location>
        <position position="1"/>
    </location>
</feature>
<gene>
    <name evidence="1" type="ORF">HPB47_021112</name>
</gene>
<evidence type="ECO:0000313" key="2">
    <source>
        <dbReference type="Proteomes" id="UP000805193"/>
    </source>
</evidence>
<organism evidence="1 2">
    <name type="scientific">Ixodes persulcatus</name>
    <name type="common">Taiga tick</name>
    <dbReference type="NCBI Taxonomy" id="34615"/>
    <lineage>
        <taxon>Eukaryota</taxon>
        <taxon>Metazoa</taxon>
        <taxon>Ecdysozoa</taxon>
        <taxon>Arthropoda</taxon>
        <taxon>Chelicerata</taxon>
        <taxon>Arachnida</taxon>
        <taxon>Acari</taxon>
        <taxon>Parasitiformes</taxon>
        <taxon>Ixodida</taxon>
        <taxon>Ixodoidea</taxon>
        <taxon>Ixodidae</taxon>
        <taxon>Ixodinae</taxon>
        <taxon>Ixodes</taxon>
    </lineage>
</organism>
<dbReference type="Proteomes" id="UP000805193">
    <property type="component" value="Unassembled WGS sequence"/>
</dbReference>
<comment type="caution">
    <text evidence="1">The sequence shown here is derived from an EMBL/GenBank/DDBJ whole genome shotgun (WGS) entry which is preliminary data.</text>
</comment>
<keyword evidence="2" id="KW-1185">Reference proteome</keyword>
<proteinExistence type="predicted"/>